<dbReference type="GO" id="GO:0009277">
    <property type="term" value="C:fungal-type cell wall"/>
    <property type="evidence" value="ECO:0007669"/>
    <property type="project" value="TreeGrafter"/>
</dbReference>
<feature type="compositionally biased region" description="Low complexity" evidence="11">
    <location>
        <begin position="123"/>
        <end position="151"/>
    </location>
</feature>
<name>A0A1V6UNZ0_9EURO</name>
<accession>A0A1V6UNZ0</accession>
<dbReference type="AlphaFoldDB" id="A0A1V6UNZ0"/>
<dbReference type="PANTHER" id="PTHR31316">
    <property type="entry name" value="BETA-GLUCOSIDASE-LIKE PROTEIN NCA3, MITOCHONDRIAL-RELATED"/>
    <property type="match status" value="1"/>
</dbReference>
<reference evidence="13" key="1">
    <citation type="journal article" date="2017" name="Nat. Microbiol.">
        <title>Global analysis of biosynthetic gene clusters reveals vast potential of secondary metabolite production in Penicillium species.</title>
        <authorList>
            <person name="Nielsen J.C."/>
            <person name="Grijseels S."/>
            <person name="Prigent S."/>
            <person name="Ji B."/>
            <person name="Dainat J."/>
            <person name="Nielsen K.F."/>
            <person name="Frisvad J.C."/>
            <person name="Workman M."/>
            <person name="Nielsen J."/>
        </authorList>
    </citation>
    <scope>NUCLEOTIDE SEQUENCE [LARGE SCALE GENOMIC DNA]</scope>
    <source>
        <strain evidence="13">IBT 31321</strain>
    </source>
</reference>
<dbReference type="Proteomes" id="UP000191500">
    <property type="component" value="Unassembled WGS sequence"/>
</dbReference>
<keyword evidence="3" id="KW-0134">Cell wall</keyword>
<evidence type="ECO:0000256" key="5">
    <source>
        <dbReference type="ARBA" id="ARBA00022729"/>
    </source>
</evidence>
<sequence length="432" mass="45147">MKFQNTVAALATAGLATAHGHGHGHAHKRATETEIVSVPGPVVYDFVVLDPGKAGGPQSITIEEACKGLANNELEWLGTAVAAACENSSTTTAKPTSTSTSAPTTTATVAPAILQETSAVINPPSSTSTAEPTTTTTKAAAPTHSSSSSSSGAKGLTADFPDGEIDCGDFPSDYGAVALDYLGLGGYSGIQYVTLFDDAISDIVTAVTGDECHHGAMCSYACPPGYQKSQWPTVQGSTGQSVGGLECKLNNKLYLTNKKHKQLCIPGVGGVHVKNKMSHDVAVCRTDYPGTESETVPLSASPGTVHDLTCPNGDDYFFWEGKVTSAQYYVNPKGVSTEKACQWGDGTEPIGNWAPINLGVGYTKNGKFLSIFPNTPTTNKPLDFNVKLEGDNLSDECRYEDGKFYDSKGPISGNSGCTVGVTSGKAYYVFYD</sequence>
<keyword evidence="8" id="KW-0326">Glycosidase</keyword>
<comment type="caution">
    <text evidence="12">The sequence shown here is derived from an EMBL/GenBank/DDBJ whole genome shotgun (WGS) entry which is preliminary data.</text>
</comment>
<keyword evidence="13" id="KW-1185">Reference proteome</keyword>
<dbReference type="EMBL" id="MDDG01000006">
    <property type="protein sequence ID" value="OQE40142.1"/>
    <property type="molecule type" value="Genomic_DNA"/>
</dbReference>
<keyword evidence="10" id="KW-0624">Polysaccharide degradation</keyword>
<evidence type="ECO:0000256" key="2">
    <source>
        <dbReference type="ARBA" id="ARBA00010579"/>
    </source>
</evidence>
<proteinExistence type="inferred from homology"/>
<evidence type="ECO:0000256" key="1">
    <source>
        <dbReference type="ARBA" id="ARBA00004191"/>
    </source>
</evidence>
<evidence type="ECO:0008006" key="14">
    <source>
        <dbReference type="Google" id="ProtNLM"/>
    </source>
</evidence>
<dbReference type="PANTHER" id="PTHR31316:SF0">
    <property type="entry name" value="SECRETED BETA-GLUCOSIDASE SIM1-RELATED"/>
    <property type="match status" value="1"/>
</dbReference>
<keyword evidence="6" id="KW-0378">Hydrolase</keyword>
<evidence type="ECO:0000313" key="12">
    <source>
        <dbReference type="EMBL" id="OQE40142.1"/>
    </source>
</evidence>
<keyword evidence="7" id="KW-0119">Carbohydrate metabolism</keyword>
<dbReference type="InterPro" id="IPR051526">
    <property type="entry name" value="Beta-Glucosidase_SUN"/>
</dbReference>
<organism evidence="12 13">
    <name type="scientific">Penicillium coprophilum</name>
    <dbReference type="NCBI Taxonomy" id="36646"/>
    <lineage>
        <taxon>Eukaryota</taxon>
        <taxon>Fungi</taxon>
        <taxon>Dikarya</taxon>
        <taxon>Ascomycota</taxon>
        <taxon>Pezizomycotina</taxon>
        <taxon>Eurotiomycetes</taxon>
        <taxon>Eurotiomycetidae</taxon>
        <taxon>Eurotiales</taxon>
        <taxon>Aspergillaceae</taxon>
        <taxon>Penicillium</taxon>
    </lineage>
</organism>
<evidence type="ECO:0000256" key="7">
    <source>
        <dbReference type="ARBA" id="ARBA00023277"/>
    </source>
</evidence>
<evidence type="ECO:0000256" key="6">
    <source>
        <dbReference type="ARBA" id="ARBA00022801"/>
    </source>
</evidence>
<comment type="similarity">
    <text evidence="2">Belongs to the SUN family.</text>
</comment>
<feature type="region of interest" description="Disordered" evidence="11">
    <location>
        <begin position="116"/>
        <end position="155"/>
    </location>
</feature>
<dbReference type="STRING" id="36646.A0A1V6UNZ0"/>
<evidence type="ECO:0000256" key="3">
    <source>
        <dbReference type="ARBA" id="ARBA00022512"/>
    </source>
</evidence>
<dbReference type="GO" id="GO:0016798">
    <property type="term" value="F:hydrolase activity, acting on glycosyl bonds"/>
    <property type="evidence" value="ECO:0007669"/>
    <property type="project" value="UniProtKB-KW"/>
</dbReference>
<evidence type="ECO:0000256" key="8">
    <source>
        <dbReference type="ARBA" id="ARBA00023295"/>
    </source>
</evidence>
<keyword evidence="4" id="KW-0964">Secreted</keyword>
<dbReference type="Pfam" id="PF03856">
    <property type="entry name" value="SUN"/>
    <property type="match status" value="1"/>
</dbReference>
<protein>
    <recommendedName>
        <fullName evidence="14">SUN domain-containing protein</fullName>
    </recommendedName>
</protein>
<dbReference type="GO" id="GO:0000272">
    <property type="term" value="P:polysaccharide catabolic process"/>
    <property type="evidence" value="ECO:0007669"/>
    <property type="project" value="UniProtKB-KW"/>
</dbReference>
<comment type="subcellular location">
    <subcellularLocation>
        <location evidence="1">Secreted</location>
        <location evidence="1">Cell wall</location>
    </subcellularLocation>
</comment>
<evidence type="ECO:0000313" key="13">
    <source>
        <dbReference type="Proteomes" id="UP000191500"/>
    </source>
</evidence>
<evidence type="ECO:0000256" key="9">
    <source>
        <dbReference type="ARBA" id="ARBA00023316"/>
    </source>
</evidence>
<gene>
    <name evidence="12" type="ORF">PENCOP_c006G03290</name>
</gene>
<dbReference type="InterPro" id="IPR005556">
    <property type="entry name" value="SUN"/>
</dbReference>
<dbReference type="GO" id="GO:0009986">
    <property type="term" value="C:cell surface"/>
    <property type="evidence" value="ECO:0007669"/>
    <property type="project" value="TreeGrafter"/>
</dbReference>
<keyword evidence="9" id="KW-0961">Cell wall biogenesis/degradation</keyword>
<evidence type="ECO:0000256" key="11">
    <source>
        <dbReference type="SAM" id="MobiDB-lite"/>
    </source>
</evidence>
<evidence type="ECO:0000256" key="4">
    <source>
        <dbReference type="ARBA" id="ARBA00022525"/>
    </source>
</evidence>
<evidence type="ECO:0000256" key="10">
    <source>
        <dbReference type="ARBA" id="ARBA00023326"/>
    </source>
</evidence>
<dbReference type="GO" id="GO:0031505">
    <property type="term" value="P:fungal-type cell wall organization"/>
    <property type="evidence" value="ECO:0007669"/>
    <property type="project" value="TreeGrafter"/>
</dbReference>
<keyword evidence="5" id="KW-0732">Signal</keyword>